<dbReference type="InterPro" id="IPR000157">
    <property type="entry name" value="TIR_dom"/>
</dbReference>
<dbReference type="PROSITE" id="PS50104">
    <property type="entry name" value="TIR"/>
    <property type="match status" value="1"/>
</dbReference>
<dbReference type="InterPro" id="IPR027417">
    <property type="entry name" value="P-loop_NTPase"/>
</dbReference>
<dbReference type="InterPro" id="IPR044974">
    <property type="entry name" value="Disease_R_plants"/>
</dbReference>
<dbReference type="InterPro" id="IPR002182">
    <property type="entry name" value="NB-ARC"/>
</dbReference>
<keyword evidence="5" id="KW-0812">Transmembrane</keyword>
<dbReference type="PRINTS" id="PR00364">
    <property type="entry name" value="DISEASERSIST"/>
</dbReference>
<dbReference type="Pfam" id="PF07725">
    <property type="entry name" value="LRR_3"/>
    <property type="match status" value="1"/>
</dbReference>
<dbReference type="InterPro" id="IPR042197">
    <property type="entry name" value="Apaf_helical"/>
</dbReference>
<evidence type="ECO:0000256" key="4">
    <source>
        <dbReference type="ARBA" id="ARBA00023027"/>
    </source>
</evidence>
<proteinExistence type="predicted"/>
<dbReference type="PANTHER" id="PTHR11017">
    <property type="entry name" value="LEUCINE-RICH REPEAT-CONTAINING PROTEIN"/>
    <property type="match status" value="1"/>
</dbReference>
<evidence type="ECO:0000313" key="7">
    <source>
        <dbReference type="EMBL" id="CAA7048001.1"/>
    </source>
</evidence>
<evidence type="ECO:0000256" key="2">
    <source>
        <dbReference type="ARBA" id="ARBA00022737"/>
    </source>
</evidence>
<keyword evidence="4" id="KW-0520">NAD</keyword>
<dbReference type="Pfam" id="PF00931">
    <property type="entry name" value="NB-ARC"/>
    <property type="match status" value="1"/>
</dbReference>
<keyword evidence="5" id="KW-1133">Transmembrane helix</keyword>
<dbReference type="SMART" id="SM00255">
    <property type="entry name" value="TIR"/>
    <property type="match status" value="1"/>
</dbReference>
<dbReference type="SUPFAM" id="SSF52058">
    <property type="entry name" value="L domain-like"/>
    <property type="match status" value="1"/>
</dbReference>
<protein>
    <recommendedName>
        <fullName evidence="6">TIR domain-containing protein</fullName>
    </recommendedName>
</protein>
<dbReference type="Pfam" id="PF01582">
    <property type="entry name" value="TIR"/>
    <property type="match status" value="1"/>
</dbReference>
<sequence>MASSSSSSSRYGVFLSFRGTDTRRTFVSHLHKALVDRGIVTFKDDDTIKTGEPFPNAILEAIQDSSFAIIVISENFTSSKWCLIELRSIMELWSVNKVIVFPIFYGVEPSDVRREDGRFWKPLKRHRRSPFAEEVPKWKEALTKVSYLQGKDPRLFKDDAAMIGVIVSEISSLLPSMLAIDFGDVVGMVPHMERLDSMMNIRSEEREVRMIGIWGMGGIGKTTIAKYLSNQYSRQFSACCFIEDACKLTTAYGLVGLQEKLVSSILPEDHVKISTVEQGCHHIKSTLGHRRVFFVLDGVDSVKQIQAVAKETAMFGRGSRIVITTRDKSLLRTCGFSEGDLYEVHCLESGNSLLMFKSFAFEGGSPPCDSYEQLSIRASELAHGLPFALEAFGLCFRGKITTDDWEDELRRLETTPHENTMAILKISYNDLHPVDKNVFLHVACLFNGDSILRVKALVDNFEFGIELLSEKSLVNISTDGYLKMHAMVEQTGRQIVRQERPQDQLILWDPREVFNVLTHKSGTEKIQCLVMHICEMSRELAISCDNIRPMYNLKMIKFYKHFDDIESKLQFVSEDHLLLPNLELKLLHWDAFPLTSLPSDLHLECLVEVHLRYSNLESLWDGTPDLRNLRKLDVTGSKNLRELPNISNASELEDLIMDGCTRLQRFPRYIGSLYSLRKLNATHCDALWSLEINIRVATSFQEHCPQIILELPKESEPLQSLANLSIDGKIKFCPGKLEGEADHFSFNLERHIPLKLMMRPQRRPRLPSSCRDFKCLEIKRNNYNEDVSPFRCHSFSDFPNLTELNLISLKMNDIPSSIGELQALEKLNLSGNDFEDLPRTMEQLSSLKYLDLHSCCNLKALPPLTQVETLILSDCINLRSLMERHEDQGRYRLLELDLDNCNKVESLSDQLNHFTDLIELDLSRHDFETVPASIKELSSLRTLNLNDCKRLRSLEELPLIIECLFAHGCCVLESVPLSLDQYIDLTLESGSLQESESPTSSVNNDDAIERWQLPIRIKPSLVLLGSVTCFMLFFVAGMVKHNRRRSQPTFRPPHLGT</sequence>
<dbReference type="SUPFAM" id="SSF52540">
    <property type="entry name" value="P-loop containing nucleoside triphosphate hydrolases"/>
    <property type="match status" value="1"/>
</dbReference>
<dbReference type="EMBL" id="CACVBM020001385">
    <property type="protein sequence ID" value="CAA7048001.1"/>
    <property type="molecule type" value="Genomic_DNA"/>
</dbReference>
<keyword evidence="3" id="KW-0611">Plant defense</keyword>
<dbReference type="InterPro" id="IPR011713">
    <property type="entry name" value="Leu-rich_rpt_3"/>
</dbReference>
<dbReference type="Pfam" id="PF23282">
    <property type="entry name" value="WHD_ROQ1"/>
    <property type="match status" value="1"/>
</dbReference>
<dbReference type="PANTHER" id="PTHR11017:SF501">
    <property type="entry name" value="ADP-RIBOSYL CYCLASE_CYCLIC ADP-RIBOSE HYDROLASE-RELATED"/>
    <property type="match status" value="1"/>
</dbReference>
<dbReference type="InterPro" id="IPR036390">
    <property type="entry name" value="WH_DNA-bd_sf"/>
</dbReference>
<evidence type="ECO:0000256" key="5">
    <source>
        <dbReference type="SAM" id="Phobius"/>
    </source>
</evidence>
<keyword evidence="1" id="KW-0433">Leucine-rich repeat</keyword>
<evidence type="ECO:0000313" key="8">
    <source>
        <dbReference type="Proteomes" id="UP000467841"/>
    </source>
</evidence>
<organism evidence="7 8">
    <name type="scientific">Microthlaspi erraticum</name>
    <dbReference type="NCBI Taxonomy" id="1685480"/>
    <lineage>
        <taxon>Eukaryota</taxon>
        <taxon>Viridiplantae</taxon>
        <taxon>Streptophyta</taxon>
        <taxon>Embryophyta</taxon>
        <taxon>Tracheophyta</taxon>
        <taxon>Spermatophyta</taxon>
        <taxon>Magnoliopsida</taxon>
        <taxon>eudicotyledons</taxon>
        <taxon>Gunneridae</taxon>
        <taxon>Pentapetalae</taxon>
        <taxon>rosids</taxon>
        <taxon>malvids</taxon>
        <taxon>Brassicales</taxon>
        <taxon>Brassicaceae</taxon>
        <taxon>Coluteocarpeae</taxon>
        <taxon>Microthlaspi</taxon>
    </lineage>
</organism>
<dbReference type="InterPro" id="IPR058192">
    <property type="entry name" value="WHD_ROQ1-like"/>
</dbReference>
<dbReference type="Gene3D" id="1.10.8.430">
    <property type="entry name" value="Helical domain of apoptotic protease-activating factors"/>
    <property type="match status" value="1"/>
</dbReference>
<dbReference type="OrthoDB" id="1357022at2759"/>
<dbReference type="InterPro" id="IPR032675">
    <property type="entry name" value="LRR_dom_sf"/>
</dbReference>
<dbReference type="SUPFAM" id="SSF52200">
    <property type="entry name" value="Toll/Interleukin receptor TIR domain"/>
    <property type="match status" value="1"/>
</dbReference>
<dbReference type="Gene3D" id="3.80.10.10">
    <property type="entry name" value="Ribonuclease Inhibitor"/>
    <property type="match status" value="3"/>
</dbReference>
<dbReference type="Gene3D" id="3.40.50.10140">
    <property type="entry name" value="Toll/interleukin-1 receptor homology (TIR) domain"/>
    <property type="match status" value="1"/>
</dbReference>
<dbReference type="InterPro" id="IPR035897">
    <property type="entry name" value="Toll_tir_struct_dom_sf"/>
</dbReference>
<evidence type="ECO:0000259" key="6">
    <source>
        <dbReference type="PROSITE" id="PS50104"/>
    </source>
</evidence>
<evidence type="ECO:0000256" key="3">
    <source>
        <dbReference type="ARBA" id="ARBA00022821"/>
    </source>
</evidence>
<dbReference type="FunFam" id="3.40.50.10140:FF:000007">
    <property type="entry name" value="Disease resistance protein (TIR-NBS-LRR class)"/>
    <property type="match status" value="1"/>
</dbReference>
<dbReference type="Gene3D" id="3.40.50.300">
    <property type="entry name" value="P-loop containing nucleotide triphosphate hydrolases"/>
    <property type="match status" value="1"/>
</dbReference>
<accession>A0A6D2K499</accession>
<dbReference type="SUPFAM" id="SSF46785">
    <property type="entry name" value="Winged helix' DNA-binding domain"/>
    <property type="match status" value="1"/>
</dbReference>
<gene>
    <name evidence="7" type="ORF">MERR_LOCUS35236</name>
</gene>
<name>A0A6D2K499_9BRAS</name>
<keyword evidence="5" id="KW-0472">Membrane</keyword>
<dbReference type="AlphaFoldDB" id="A0A6D2K499"/>
<feature type="domain" description="TIR" evidence="6">
    <location>
        <begin position="9"/>
        <end position="174"/>
    </location>
</feature>
<dbReference type="GO" id="GO:0043531">
    <property type="term" value="F:ADP binding"/>
    <property type="evidence" value="ECO:0007669"/>
    <property type="project" value="InterPro"/>
</dbReference>
<keyword evidence="2" id="KW-0677">Repeat</keyword>
<evidence type="ECO:0000256" key="1">
    <source>
        <dbReference type="ARBA" id="ARBA00022614"/>
    </source>
</evidence>
<dbReference type="GO" id="GO:0006952">
    <property type="term" value="P:defense response"/>
    <property type="evidence" value="ECO:0007669"/>
    <property type="project" value="UniProtKB-KW"/>
</dbReference>
<dbReference type="Proteomes" id="UP000467841">
    <property type="component" value="Unassembled WGS sequence"/>
</dbReference>
<keyword evidence="8" id="KW-1185">Reference proteome</keyword>
<comment type="caution">
    <text evidence="7">The sequence shown here is derived from an EMBL/GenBank/DDBJ whole genome shotgun (WGS) entry which is preliminary data.</text>
</comment>
<dbReference type="GO" id="GO:0007165">
    <property type="term" value="P:signal transduction"/>
    <property type="evidence" value="ECO:0007669"/>
    <property type="project" value="InterPro"/>
</dbReference>
<feature type="transmembrane region" description="Helical" evidence="5">
    <location>
        <begin position="1020"/>
        <end position="1039"/>
    </location>
</feature>
<reference evidence="7" key="1">
    <citation type="submission" date="2020-01" db="EMBL/GenBank/DDBJ databases">
        <authorList>
            <person name="Mishra B."/>
        </authorList>
    </citation>
    <scope>NUCLEOTIDE SEQUENCE [LARGE SCALE GENOMIC DNA]</scope>
</reference>